<proteinExistence type="predicted"/>
<dbReference type="Proteomes" id="UP000694404">
    <property type="component" value="Unplaced"/>
</dbReference>
<evidence type="ECO:0000313" key="5">
    <source>
        <dbReference type="Proteomes" id="UP000694404"/>
    </source>
</evidence>
<dbReference type="GeneTree" id="ENSGT00960000189474"/>
<keyword evidence="5" id="KW-1185">Reference proteome</keyword>
<dbReference type="Pfam" id="PF00385">
    <property type="entry name" value="Chromo"/>
    <property type="match status" value="1"/>
</dbReference>
<dbReference type="InterPro" id="IPR051219">
    <property type="entry name" value="Heterochromatin_chromo-domain"/>
</dbReference>
<sequence length="112" mass="12668">MDLAEYIIFKVLDSKIEQGKLGYLIDWEGYGPEECTWKLVENIHAPTLVQTFHRSYPEKPGTMSCHASTLHSAAKWPPAVQTTGIHPPLCTLKNDVTLNYTAKFHRAQLKSL</sequence>
<name>A0A8C0ILD1_CHEAB</name>
<dbReference type="GO" id="GO:0005634">
    <property type="term" value="C:nucleus"/>
    <property type="evidence" value="ECO:0007669"/>
    <property type="project" value="UniProtKB-SubCell"/>
</dbReference>
<reference evidence="4" key="1">
    <citation type="submission" date="2025-08" db="UniProtKB">
        <authorList>
            <consortium name="Ensembl"/>
        </authorList>
    </citation>
    <scope>IDENTIFICATION</scope>
</reference>
<dbReference type="InterPro" id="IPR023780">
    <property type="entry name" value="Chromo_domain"/>
</dbReference>
<dbReference type="SMART" id="SM00298">
    <property type="entry name" value="CHROMO"/>
    <property type="match status" value="1"/>
</dbReference>
<dbReference type="InterPro" id="IPR016197">
    <property type="entry name" value="Chromo-like_dom_sf"/>
</dbReference>
<accession>A0A8C0ILD1</accession>
<comment type="subcellular location">
    <subcellularLocation>
        <location evidence="1">Nucleus</location>
    </subcellularLocation>
</comment>
<reference evidence="4" key="2">
    <citation type="submission" date="2025-09" db="UniProtKB">
        <authorList>
            <consortium name="Ensembl"/>
        </authorList>
    </citation>
    <scope>IDENTIFICATION</scope>
</reference>
<dbReference type="Gene3D" id="2.40.50.40">
    <property type="match status" value="1"/>
</dbReference>
<dbReference type="PROSITE" id="PS50013">
    <property type="entry name" value="CHROMO_2"/>
    <property type="match status" value="1"/>
</dbReference>
<organism evidence="4 5">
    <name type="scientific">Chelonoidis abingdonii</name>
    <name type="common">Abingdon island giant tortoise</name>
    <name type="synonym">Testudo abingdonii</name>
    <dbReference type="NCBI Taxonomy" id="106734"/>
    <lineage>
        <taxon>Eukaryota</taxon>
        <taxon>Metazoa</taxon>
        <taxon>Chordata</taxon>
        <taxon>Craniata</taxon>
        <taxon>Vertebrata</taxon>
        <taxon>Euteleostomi</taxon>
        <taxon>Archelosauria</taxon>
        <taxon>Testudinata</taxon>
        <taxon>Testudines</taxon>
        <taxon>Cryptodira</taxon>
        <taxon>Durocryptodira</taxon>
        <taxon>Testudinoidea</taxon>
        <taxon>Testudinidae</taxon>
        <taxon>Chelonoidis</taxon>
    </lineage>
</organism>
<evidence type="ECO:0000256" key="1">
    <source>
        <dbReference type="ARBA" id="ARBA00004123"/>
    </source>
</evidence>
<evidence type="ECO:0000313" key="4">
    <source>
        <dbReference type="Ensembl" id="ENSCABP00000004685.1"/>
    </source>
</evidence>
<evidence type="ECO:0000256" key="2">
    <source>
        <dbReference type="ARBA" id="ARBA00023242"/>
    </source>
</evidence>
<protein>
    <recommendedName>
        <fullName evidence="3">Chromo domain-containing protein</fullName>
    </recommendedName>
</protein>
<dbReference type="PANTHER" id="PTHR22812">
    <property type="entry name" value="CHROMOBOX PROTEIN"/>
    <property type="match status" value="1"/>
</dbReference>
<evidence type="ECO:0000259" key="3">
    <source>
        <dbReference type="PROSITE" id="PS50013"/>
    </source>
</evidence>
<dbReference type="SUPFAM" id="SSF54160">
    <property type="entry name" value="Chromo domain-like"/>
    <property type="match status" value="1"/>
</dbReference>
<dbReference type="InterPro" id="IPR000953">
    <property type="entry name" value="Chromo/chromo_shadow_dom"/>
</dbReference>
<dbReference type="AlphaFoldDB" id="A0A8C0ILD1"/>
<dbReference type="Ensembl" id="ENSCABT00000005090.1">
    <property type="protein sequence ID" value="ENSCABP00000004685.1"/>
    <property type="gene ID" value="ENSCABG00000003530.1"/>
</dbReference>
<keyword evidence="2" id="KW-0539">Nucleus</keyword>
<feature type="domain" description="Chromo" evidence="3">
    <location>
        <begin position="6"/>
        <end position="64"/>
    </location>
</feature>